<dbReference type="Gene3D" id="1.25.40.10">
    <property type="entry name" value="Tetratricopeptide repeat domain"/>
    <property type="match status" value="4"/>
</dbReference>
<keyword evidence="2 3" id="KW-0802">TPR repeat</keyword>
<evidence type="ECO:0000256" key="2">
    <source>
        <dbReference type="ARBA" id="ARBA00022803"/>
    </source>
</evidence>
<dbReference type="EMBL" id="FN647912">
    <property type="protein sequence ID" value="CBN78486.1"/>
    <property type="molecule type" value="Genomic_DNA"/>
</dbReference>
<dbReference type="InParanoid" id="D8LDS9"/>
<dbReference type="InterPro" id="IPR011990">
    <property type="entry name" value="TPR-like_helical_dom_sf"/>
</dbReference>
<dbReference type="OrthoDB" id="1926212at2759"/>
<dbReference type="AlphaFoldDB" id="D8LDS9"/>
<feature type="repeat" description="TPR" evidence="3">
    <location>
        <begin position="682"/>
        <end position="715"/>
    </location>
</feature>
<feature type="compositionally biased region" description="Basic and acidic residues" evidence="4">
    <location>
        <begin position="443"/>
        <end position="478"/>
    </location>
</feature>
<keyword evidence="6" id="KW-1185">Reference proteome</keyword>
<dbReference type="PROSITE" id="PS50005">
    <property type="entry name" value="TPR"/>
    <property type="match status" value="1"/>
</dbReference>
<evidence type="ECO:0000313" key="5">
    <source>
        <dbReference type="EMBL" id="CBN78486.1"/>
    </source>
</evidence>
<feature type="compositionally biased region" description="Polar residues" evidence="4">
    <location>
        <begin position="427"/>
        <end position="436"/>
    </location>
</feature>
<dbReference type="PANTHER" id="PTHR44858">
    <property type="entry name" value="TETRATRICOPEPTIDE REPEAT PROTEIN 6"/>
    <property type="match status" value="1"/>
</dbReference>
<dbReference type="SMART" id="SM00028">
    <property type="entry name" value="TPR"/>
    <property type="match status" value="11"/>
</dbReference>
<dbReference type="InterPro" id="IPR050498">
    <property type="entry name" value="Ycf3"/>
</dbReference>
<dbReference type="InterPro" id="IPR019734">
    <property type="entry name" value="TPR_rpt"/>
</dbReference>
<dbReference type="Proteomes" id="UP000002630">
    <property type="component" value="Linkage Group LG06"/>
</dbReference>
<dbReference type="SUPFAM" id="SSF48452">
    <property type="entry name" value="TPR-like"/>
    <property type="match status" value="3"/>
</dbReference>
<dbReference type="PANTHER" id="PTHR44858:SF1">
    <property type="entry name" value="UDP-N-ACETYLGLUCOSAMINE--PEPTIDE N-ACETYLGLUCOSAMINYLTRANSFERASE SPINDLY-RELATED"/>
    <property type="match status" value="1"/>
</dbReference>
<gene>
    <name evidence="5" type="ORF">Esi_0126_0018</name>
</gene>
<evidence type="ECO:0008006" key="7">
    <source>
        <dbReference type="Google" id="ProtNLM"/>
    </source>
</evidence>
<keyword evidence="1" id="KW-0677">Repeat</keyword>
<reference evidence="5 6" key="1">
    <citation type="journal article" date="2010" name="Nature">
        <title>The Ectocarpus genome and the independent evolution of multicellularity in brown algae.</title>
        <authorList>
            <person name="Cock J.M."/>
            <person name="Sterck L."/>
            <person name="Rouze P."/>
            <person name="Scornet D."/>
            <person name="Allen A.E."/>
            <person name="Amoutzias G."/>
            <person name="Anthouard V."/>
            <person name="Artiguenave F."/>
            <person name="Aury J.M."/>
            <person name="Badger J.H."/>
            <person name="Beszteri B."/>
            <person name="Billiau K."/>
            <person name="Bonnet E."/>
            <person name="Bothwell J.H."/>
            <person name="Bowler C."/>
            <person name="Boyen C."/>
            <person name="Brownlee C."/>
            <person name="Carrano C.J."/>
            <person name="Charrier B."/>
            <person name="Cho G.Y."/>
            <person name="Coelho S.M."/>
            <person name="Collen J."/>
            <person name="Corre E."/>
            <person name="Da Silva C."/>
            <person name="Delage L."/>
            <person name="Delaroque N."/>
            <person name="Dittami S.M."/>
            <person name="Doulbeau S."/>
            <person name="Elias M."/>
            <person name="Farnham G."/>
            <person name="Gachon C.M."/>
            <person name="Gschloessl B."/>
            <person name="Heesch S."/>
            <person name="Jabbari K."/>
            <person name="Jubin C."/>
            <person name="Kawai H."/>
            <person name="Kimura K."/>
            <person name="Kloareg B."/>
            <person name="Kupper F.C."/>
            <person name="Lang D."/>
            <person name="Le Bail A."/>
            <person name="Leblanc C."/>
            <person name="Lerouge P."/>
            <person name="Lohr M."/>
            <person name="Lopez P.J."/>
            <person name="Martens C."/>
            <person name="Maumus F."/>
            <person name="Michel G."/>
            <person name="Miranda-Saavedra D."/>
            <person name="Morales J."/>
            <person name="Moreau H."/>
            <person name="Motomura T."/>
            <person name="Nagasato C."/>
            <person name="Napoli C.A."/>
            <person name="Nelson D.R."/>
            <person name="Nyvall-Collen P."/>
            <person name="Peters A.F."/>
            <person name="Pommier C."/>
            <person name="Potin P."/>
            <person name="Poulain J."/>
            <person name="Quesneville H."/>
            <person name="Read B."/>
            <person name="Rensing S.A."/>
            <person name="Ritter A."/>
            <person name="Rousvoal S."/>
            <person name="Samanta M."/>
            <person name="Samson G."/>
            <person name="Schroeder D.C."/>
            <person name="Segurens B."/>
            <person name="Strittmatter M."/>
            <person name="Tonon T."/>
            <person name="Tregear J.W."/>
            <person name="Valentin K."/>
            <person name="von Dassow P."/>
            <person name="Yamagishi T."/>
            <person name="Van de Peer Y."/>
            <person name="Wincker P."/>
        </authorList>
    </citation>
    <scope>NUCLEOTIDE SEQUENCE [LARGE SCALE GENOMIC DNA]</scope>
    <source>
        <strain evidence="6">Ec32 / CCAP1310/4</strain>
    </source>
</reference>
<dbReference type="STRING" id="2880.D8LDS9"/>
<feature type="region of interest" description="Disordered" evidence="4">
    <location>
        <begin position="427"/>
        <end position="546"/>
    </location>
</feature>
<proteinExistence type="predicted"/>
<evidence type="ECO:0000256" key="3">
    <source>
        <dbReference type="PROSITE-ProRule" id="PRU00339"/>
    </source>
</evidence>
<feature type="compositionally biased region" description="Basic and acidic residues" evidence="4">
    <location>
        <begin position="502"/>
        <end position="540"/>
    </location>
</feature>
<evidence type="ECO:0000256" key="1">
    <source>
        <dbReference type="ARBA" id="ARBA00022737"/>
    </source>
</evidence>
<dbReference type="Pfam" id="PF13181">
    <property type="entry name" value="TPR_8"/>
    <property type="match status" value="1"/>
</dbReference>
<evidence type="ECO:0000256" key="4">
    <source>
        <dbReference type="SAM" id="MobiDB-lite"/>
    </source>
</evidence>
<evidence type="ECO:0000313" key="6">
    <source>
        <dbReference type="Proteomes" id="UP000002630"/>
    </source>
</evidence>
<name>D8LDS9_ECTSI</name>
<organism evidence="5 6">
    <name type="scientific">Ectocarpus siliculosus</name>
    <name type="common">Brown alga</name>
    <name type="synonym">Conferva siliculosa</name>
    <dbReference type="NCBI Taxonomy" id="2880"/>
    <lineage>
        <taxon>Eukaryota</taxon>
        <taxon>Sar</taxon>
        <taxon>Stramenopiles</taxon>
        <taxon>Ochrophyta</taxon>
        <taxon>PX clade</taxon>
        <taxon>Phaeophyceae</taxon>
        <taxon>Ectocarpales</taxon>
        <taxon>Ectocarpaceae</taxon>
        <taxon>Ectocarpus</taxon>
    </lineage>
</organism>
<protein>
    <recommendedName>
        <fullName evidence="7">Tetratricopeptide repeat-containing protein</fullName>
    </recommendedName>
</protein>
<accession>D8LDS9</accession>
<sequence>MGKGKQGASKTEGVCATDAATAYNQGLKLCGEGAYGKALCSFDRAIAFRVDCSHYFAARANCKQAMGKFVDAYHDYVSAIRLNASKCTYFSCRGLCLIKMGKLDAALGDFTKACELEPTVAVHHYQRASLLHHRLARPGQAVISYGECLANTGEFDSAMTLRCLHAKGACLFEEGRAEEAVADLSRAVEMSDPSPASLQYLAKALKAVGQEKRALTVLGEALKKWEHMAPAAQLGGGPSSDNTGRHEAFFDRGVIRLGHGDDAGALLDFNKAVELSNGGRGEYFVQRARARARVAMRSEGREEAMAGVEDIEKAMELESNNPEFLFTAGVLCSRMGEYERAMGHLQLLLRSFDKQEAASTREKTETGNKDVASRAACEFENFTASIAVNGQRPEGFLLRGRSLAGLSSHEQAIRDFTTALSILGSKSARSSRTTSLLGGADGCCRDDSVSQRKDEAKGDEKEVDARNAKPEQDGDTKGNRTNPEVMLSETCSPRVEYNRAGTDPHEASPAETKHPESHGDEGHLEESREASCRRDSRSGEVGDGMGEGGSVVGACHYARALSLQQLGRHADAVTDFDVAISEGPVSWQRFWHRATCLVGLGEAYRASAVRDLRACMSMAEKGEPPPEMRNFLFQVGLAYLRLGRFALALELFDQAWKEEVRLPEQRDTKTEGPTDLGSSLQAHTLFRRGWANKAMGNLEEAAADFEAARLLNPHLSVNYRNAFDTELVVVDDGKPFTQPPALFHSW</sequence>
<dbReference type="EMBL" id="FN649731">
    <property type="protein sequence ID" value="CBN78486.1"/>
    <property type="molecule type" value="Genomic_DNA"/>
</dbReference>